<feature type="compositionally biased region" description="Basic and acidic residues" evidence="10">
    <location>
        <begin position="309"/>
        <end position="318"/>
    </location>
</feature>
<dbReference type="InterPro" id="IPR029071">
    <property type="entry name" value="Ubiquitin-like_domsf"/>
</dbReference>
<dbReference type="Proteomes" id="UP001163823">
    <property type="component" value="Chromosome 11"/>
</dbReference>
<keyword evidence="9" id="KW-0175">Coiled coil</keyword>
<evidence type="ECO:0000259" key="11">
    <source>
        <dbReference type="Pfam" id="PF13297"/>
    </source>
</evidence>
<evidence type="ECO:0000256" key="9">
    <source>
        <dbReference type="SAM" id="Coils"/>
    </source>
</evidence>
<evidence type="ECO:0000313" key="13">
    <source>
        <dbReference type="EMBL" id="KAJ7951296.1"/>
    </source>
</evidence>
<dbReference type="GO" id="GO:0008380">
    <property type="term" value="P:RNA splicing"/>
    <property type="evidence" value="ECO:0007669"/>
    <property type="project" value="UniProtKB-KW"/>
</dbReference>
<evidence type="ECO:0000256" key="5">
    <source>
        <dbReference type="ARBA" id="ARBA00022664"/>
    </source>
</evidence>
<evidence type="ECO:0000256" key="1">
    <source>
        <dbReference type="ARBA" id="ARBA00004123"/>
    </source>
</evidence>
<evidence type="ECO:0000256" key="4">
    <source>
        <dbReference type="ARBA" id="ARBA00022490"/>
    </source>
</evidence>
<feature type="coiled-coil region" evidence="9">
    <location>
        <begin position="123"/>
        <end position="150"/>
    </location>
</feature>
<evidence type="ECO:0000256" key="6">
    <source>
        <dbReference type="ARBA" id="ARBA00023187"/>
    </source>
</evidence>
<accession>A0AAD7PD87</accession>
<dbReference type="Pfam" id="PF13297">
    <property type="entry name" value="SDE2_2C"/>
    <property type="match status" value="1"/>
</dbReference>
<keyword evidence="8" id="KW-0131">Cell cycle</keyword>
<evidence type="ECO:0000256" key="7">
    <source>
        <dbReference type="ARBA" id="ARBA00023242"/>
    </source>
</evidence>
<organism evidence="13 14">
    <name type="scientific">Quillaja saponaria</name>
    <name type="common">Soap bark tree</name>
    <dbReference type="NCBI Taxonomy" id="32244"/>
    <lineage>
        <taxon>Eukaryota</taxon>
        <taxon>Viridiplantae</taxon>
        <taxon>Streptophyta</taxon>
        <taxon>Embryophyta</taxon>
        <taxon>Tracheophyta</taxon>
        <taxon>Spermatophyta</taxon>
        <taxon>Magnoliopsida</taxon>
        <taxon>eudicotyledons</taxon>
        <taxon>Gunneridae</taxon>
        <taxon>Pentapetalae</taxon>
        <taxon>rosids</taxon>
        <taxon>fabids</taxon>
        <taxon>Fabales</taxon>
        <taxon>Quillajaceae</taxon>
        <taxon>Quillaja</taxon>
    </lineage>
</organism>
<keyword evidence="7" id="KW-0539">Nucleus</keyword>
<dbReference type="CDD" id="cd17039">
    <property type="entry name" value="Ubl_ubiquitin_like"/>
    <property type="match status" value="1"/>
</dbReference>
<feature type="region of interest" description="Disordered" evidence="10">
    <location>
        <begin position="195"/>
        <end position="318"/>
    </location>
</feature>
<feature type="compositionally biased region" description="Acidic residues" evidence="10">
    <location>
        <begin position="228"/>
        <end position="241"/>
    </location>
</feature>
<protein>
    <submittedName>
        <fullName evidence="13">Protein SDE2-like protein</fullName>
    </submittedName>
</protein>
<name>A0AAD7PD87_QUISA</name>
<evidence type="ECO:0000256" key="8">
    <source>
        <dbReference type="ARBA" id="ARBA00023306"/>
    </source>
</evidence>
<comment type="subcellular location">
    <subcellularLocation>
        <location evidence="2">Cytoplasm</location>
    </subcellularLocation>
    <subcellularLocation>
        <location evidence="1">Nucleus</location>
    </subcellularLocation>
</comment>
<dbReference type="GO" id="GO:0005737">
    <property type="term" value="C:cytoplasm"/>
    <property type="evidence" value="ECO:0007669"/>
    <property type="project" value="UniProtKB-SubCell"/>
</dbReference>
<dbReference type="InterPro" id="IPR025086">
    <property type="entry name" value="SDE2/SF3A3_SAP"/>
</dbReference>
<feature type="compositionally biased region" description="Basic and acidic residues" evidence="10">
    <location>
        <begin position="204"/>
        <end position="215"/>
    </location>
</feature>
<dbReference type="AlphaFoldDB" id="A0AAD7PD87"/>
<gene>
    <name evidence="13" type="ORF">O6P43_027369</name>
</gene>
<keyword evidence="4" id="KW-0963">Cytoplasm</keyword>
<dbReference type="GO" id="GO:0005634">
    <property type="term" value="C:nucleus"/>
    <property type="evidence" value="ECO:0007669"/>
    <property type="project" value="UniProtKB-SubCell"/>
</dbReference>
<keyword evidence="14" id="KW-1185">Reference proteome</keyword>
<comment type="caution">
    <text evidence="13">The sequence shown here is derived from an EMBL/GenBank/DDBJ whole genome shotgun (WGS) entry which is preliminary data.</text>
</comment>
<evidence type="ECO:0000256" key="10">
    <source>
        <dbReference type="SAM" id="MobiDB-lite"/>
    </source>
</evidence>
<keyword evidence="5" id="KW-0507">mRNA processing</keyword>
<feature type="domain" description="SDE2/SF3A3 SAP" evidence="11">
    <location>
        <begin position="412"/>
        <end position="474"/>
    </location>
</feature>
<evidence type="ECO:0000256" key="2">
    <source>
        <dbReference type="ARBA" id="ARBA00004496"/>
    </source>
</evidence>
<dbReference type="InterPro" id="IPR053822">
    <property type="entry name" value="SDE2-like_dom"/>
</dbReference>
<evidence type="ECO:0000259" key="12">
    <source>
        <dbReference type="Pfam" id="PF22782"/>
    </source>
</evidence>
<dbReference type="KEGG" id="qsa:O6P43_027369"/>
<dbReference type="Gene3D" id="3.10.20.90">
    <property type="entry name" value="Phosphatidylinositol 3-kinase Catalytic Subunit, Chain A, domain 1"/>
    <property type="match status" value="1"/>
</dbReference>
<evidence type="ECO:0000256" key="3">
    <source>
        <dbReference type="ARBA" id="ARBA00008726"/>
    </source>
</evidence>
<dbReference type="SUPFAM" id="SSF54236">
    <property type="entry name" value="Ubiquitin-like"/>
    <property type="match status" value="1"/>
</dbReference>
<feature type="domain" description="SDE2-like" evidence="12">
    <location>
        <begin position="88"/>
        <end position="191"/>
    </location>
</feature>
<reference evidence="13" key="1">
    <citation type="journal article" date="2023" name="Science">
        <title>Elucidation of the pathway for biosynthesis of saponin adjuvants from the soapbark tree.</title>
        <authorList>
            <person name="Reed J."/>
            <person name="Orme A."/>
            <person name="El-Demerdash A."/>
            <person name="Owen C."/>
            <person name="Martin L.B.B."/>
            <person name="Misra R.C."/>
            <person name="Kikuchi S."/>
            <person name="Rejzek M."/>
            <person name="Martin A.C."/>
            <person name="Harkess A."/>
            <person name="Leebens-Mack J."/>
            <person name="Louveau T."/>
            <person name="Stephenson M.J."/>
            <person name="Osbourn A."/>
        </authorList>
    </citation>
    <scope>NUCLEOTIDE SEQUENCE</scope>
    <source>
        <strain evidence="13">S10</strain>
    </source>
</reference>
<dbReference type="EMBL" id="JARAOO010000011">
    <property type="protein sequence ID" value="KAJ7951296.1"/>
    <property type="molecule type" value="Genomic_DNA"/>
</dbReference>
<sequence length="475" mass="51904">MESNNNDKFYHLFVKLLDGKTLTLRFPSPHIYTLSVKHRLYEITRIPPRYQRLITGVRNLNDEESVISSTTEGGGIFPTVHLLLRLIGGKGGFGSLLRGAGTKAGQKKTNNFDACRDMSGRRLRHVNAEKKLEEWKAEEEERRLEKMADEFLKKAAKKGKKGVGECEAQKYVAKYREESERCTAEVAESVREALMSGNGKRKGHEATKDAAEAKKIKIWKGKRKLGESDSDDSDEDESNEEEKEKSVVLNSGNQSDSNKETEESSDSVTGRKQDGKFSGLGSCESGSEEEKEIVVQQGVVEPGGSRGGESFHAKASKDKEIILNTASESVISGDSSVEAEKQNFNGPVSVNLDVGVSQVPSIPSSEKGEDMSASADMEADGSSEFRVTVHEESGASASIAEIETPLSIAEIETPLDFGSLNSAAELEVLGMERLKSELQAHGLKCGGTLQQRAARLFLLKSTPLDKFPKKLLAKK</sequence>
<dbReference type="Pfam" id="PF22782">
    <property type="entry name" value="SDE2"/>
    <property type="match status" value="1"/>
</dbReference>
<dbReference type="InterPro" id="IPR051421">
    <property type="entry name" value="RNA_Proc_DNA_Dmg_Regulator"/>
</dbReference>
<keyword evidence="6" id="KW-0508">mRNA splicing</keyword>
<dbReference type="GO" id="GO:0006397">
    <property type="term" value="P:mRNA processing"/>
    <property type="evidence" value="ECO:0007669"/>
    <property type="project" value="UniProtKB-KW"/>
</dbReference>
<comment type="similarity">
    <text evidence="3">Belongs to the SDE2 family.</text>
</comment>
<feature type="region of interest" description="Disordered" evidence="10">
    <location>
        <begin position="356"/>
        <end position="396"/>
    </location>
</feature>
<evidence type="ECO:0000313" key="14">
    <source>
        <dbReference type="Proteomes" id="UP001163823"/>
    </source>
</evidence>
<dbReference type="PANTHER" id="PTHR12786:SF1">
    <property type="entry name" value="SPLICING REGULATOR SDE2"/>
    <property type="match status" value="1"/>
</dbReference>
<dbReference type="PANTHER" id="PTHR12786">
    <property type="entry name" value="SPLICING FACTOR SF3A-RELATED"/>
    <property type="match status" value="1"/>
</dbReference>
<proteinExistence type="inferred from homology"/>